<evidence type="ECO:0000256" key="3">
    <source>
        <dbReference type="ARBA" id="ARBA00007070"/>
    </source>
</evidence>
<dbReference type="SUPFAM" id="SSF57850">
    <property type="entry name" value="RING/U-box"/>
    <property type="match status" value="1"/>
</dbReference>
<reference evidence="12" key="2">
    <citation type="submission" date="2014-03" db="EMBL/GenBank/DDBJ databases">
        <authorList>
            <person name="Genoscope - CEA"/>
        </authorList>
    </citation>
    <scope>NUCLEOTIDE SEQUENCE</scope>
</reference>
<dbReference type="Gene3D" id="3.30.40.10">
    <property type="entry name" value="Zinc/RING finger domain, C3HC4 (zinc finger)"/>
    <property type="match status" value="1"/>
</dbReference>
<dbReference type="InterPro" id="IPR013083">
    <property type="entry name" value="Znf_RING/FYVE/PHD"/>
</dbReference>
<evidence type="ECO:0000256" key="6">
    <source>
        <dbReference type="ARBA" id="ARBA00022833"/>
    </source>
</evidence>
<dbReference type="InterPro" id="IPR024763">
    <property type="entry name" value="VPS11_C"/>
</dbReference>
<evidence type="ECO:0000256" key="2">
    <source>
        <dbReference type="ARBA" id="ARBA00004630"/>
    </source>
</evidence>
<dbReference type="Pfam" id="PF12451">
    <property type="entry name" value="VPS11_C"/>
    <property type="match status" value="1"/>
</dbReference>
<dbReference type="GO" id="GO:0007032">
    <property type="term" value="P:endosome organization"/>
    <property type="evidence" value="ECO:0007669"/>
    <property type="project" value="TreeGrafter"/>
</dbReference>
<evidence type="ECO:0000256" key="1">
    <source>
        <dbReference type="ARBA" id="ARBA00004492"/>
    </source>
</evidence>
<reference evidence="12" key="1">
    <citation type="journal article" date="2014" name="Nat. Commun.">
        <title>The rainbow trout genome provides novel insights into evolution after whole-genome duplication in vertebrates.</title>
        <authorList>
            <person name="Berthelot C."/>
            <person name="Brunet F."/>
            <person name="Chalopin D."/>
            <person name="Juanchich A."/>
            <person name="Bernard M."/>
            <person name="Noel B."/>
            <person name="Bento P."/>
            <person name="Da Silva C."/>
            <person name="Labadie K."/>
            <person name="Alberti A."/>
            <person name="Aury J.M."/>
            <person name="Louis A."/>
            <person name="Dehais P."/>
            <person name="Bardou P."/>
            <person name="Montfort J."/>
            <person name="Klopp C."/>
            <person name="Cabau C."/>
            <person name="Gaspin C."/>
            <person name="Thorgaard G.H."/>
            <person name="Boussaha M."/>
            <person name="Quillet E."/>
            <person name="Guyomard R."/>
            <person name="Galiana D."/>
            <person name="Bobe J."/>
            <person name="Volff J.N."/>
            <person name="Genet C."/>
            <person name="Wincker P."/>
            <person name="Jaillon O."/>
            <person name="Roest Crollius H."/>
            <person name="Guiguen Y."/>
        </authorList>
    </citation>
    <scope>NUCLEOTIDE SEQUENCE [LARGE SCALE GENOMIC DNA]</scope>
</reference>
<keyword evidence="10" id="KW-0175">Coiled coil</keyword>
<dbReference type="GO" id="GO:0030674">
    <property type="term" value="F:protein-macromolecule adaptor activity"/>
    <property type="evidence" value="ECO:0007669"/>
    <property type="project" value="TreeGrafter"/>
</dbReference>
<dbReference type="InterPro" id="IPR001841">
    <property type="entry name" value="Znf_RING"/>
</dbReference>
<organism evidence="12 13">
    <name type="scientific">Oncorhynchus mykiss</name>
    <name type="common">Rainbow trout</name>
    <name type="synonym">Salmo gairdneri</name>
    <dbReference type="NCBI Taxonomy" id="8022"/>
    <lineage>
        <taxon>Eukaryota</taxon>
        <taxon>Metazoa</taxon>
        <taxon>Chordata</taxon>
        <taxon>Craniata</taxon>
        <taxon>Vertebrata</taxon>
        <taxon>Euteleostomi</taxon>
        <taxon>Actinopterygii</taxon>
        <taxon>Neopterygii</taxon>
        <taxon>Teleostei</taxon>
        <taxon>Protacanthopterygii</taxon>
        <taxon>Salmoniformes</taxon>
        <taxon>Salmonidae</taxon>
        <taxon>Salmoninae</taxon>
        <taxon>Oncorhynchus</taxon>
    </lineage>
</organism>
<feature type="repeat" description="CHCR" evidence="9">
    <location>
        <begin position="122"/>
        <end position="284"/>
    </location>
</feature>
<feature type="domain" description="RING-type" evidence="11">
    <location>
        <begin position="370"/>
        <end position="409"/>
    </location>
</feature>
<dbReference type="PANTHER" id="PTHR23323:SF24">
    <property type="entry name" value="VACUOLAR PROTEIN SORTING-ASSOCIATED PROTEIN 11 HOMOLOG"/>
    <property type="match status" value="1"/>
</dbReference>
<name>A0A060WU10_ONCMY</name>
<evidence type="ECO:0000256" key="9">
    <source>
        <dbReference type="PROSITE-ProRule" id="PRU01006"/>
    </source>
</evidence>
<dbReference type="AlphaFoldDB" id="A0A060WU10"/>
<evidence type="ECO:0000256" key="5">
    <source>
        <dbReference type="ARBA" id="ARBA00022771"/>
    </source>
</evidence>
<dbReference type="GO" id="GO:0006904">
    <property type="term" value="P:vesicle docking involved in exocytosis"/>
    <property type="evidence" value="ECO:0007669"/>
    <property type="project" value="TreeGrafter"/>
</dbReference>
<dbReference type="PANTHER" id="PTHR23323">
    <property type="entry name" value="VACUOLAR PROTEIN SORTING-ASSOCIATED PROTEIN"/>
    <property type="match status" value="1"/>
</dbReference>
<evidence type="ECO:0000256" key="10">
    <source>
        <dbReference type="SAM" id="Coils"/>
    </source>
</evidence>
<comment type="similarity">
    <text evidence="3">Belongs to the VPS11 family.</text>
</comment>
<dbReference type="FunFam" id="3.30.40.10:FF:000258">
    <property type="entry name" value="Vacuolar protein sorting-associated protein 11 homolog"/>
    <property type="match status" value="1"/>
</dbReference>
<comment type="subcellular location">
    <subcellularLocation>
        <location evidence="1">Late endosome membrane</location>
        <topology evidence="1">Peripheral membrane protein</topology>
        <orientation evidence="1">Cytoplasmic side</orientation>
    </subcellularLocation>
    <subcellularLocation>
        <location evidence="2">Lysosome membrane</location>
        <topology evidence="2">Peripheral membrane protein</topology>
        <orientation evidence="2">Cytoplasmic side</orientation>
    </subcellularLocation>
</comment>
<keyword evidence="4" id="KW-0479">Metal-binding</keyword>
<dbReference type="EMBL" id="FR904720">
    <property type="protein sequence ID" value="CDQ70527.1"/>
    <property type="molecule type" value="Genomic_DNA"/>
</dbReference>
<dbReference type="GO" id="GO:0008270">
    <property type="term" value="F:zinc ion binding"/>
    <property type="evidence" value="ECO:0007669"/>
    <property type="project" value="UniProtKB-KW"/>
</dbReference>
<dbReference type="Proteomes" id="UP000193380">
    <property type="component" value="Unassembled WGS sequence"/>
</dbReference>
<protein>
    <recommendedName>
        <fullName evidence="11">RING-type domain-containing protein</fullName>
    </recommendedName>
</protein>
<dbReference type="GO" id="GO:0005765">
    <property type="term" value="C:lysosomal membrane"/>
    <property type="evidence" value="ECO:0007669"/>
    <property type="project" value="UniProtKB-SubCell"/>
</dbReference>
<accession>A0A060WU10</accession>
<evidence type="ECO:0000259" key="11">
    <source>
        <dbReference type="PROSITE" id="PS50089"/>
    </source>
</evidence>
<dbReference type="Pfam" id="PF23356">
    <property type="entry name" value="TPR_PEP5_VPS11"/>
    <property type="match status" value="1"/>
</dbReference>
<evidence type="ECO:0000256" key="8">
    <source>
        <dbReference type="PROSITE-ProRule" id="PRU00175"/>
    </source>
</evidence>
<keyword evidence="6" id="KW-0862">Zinc</keyword>
<dbReference type="InterPro" id="IPR057308">
    <property type="entry name" value="CHCR_PEP5_VPS11"/>
</dbReference>
<dbReference type="GO" id="GO:0007033">
    <property type="term" value="P:vacuole organization"/>
    <property type="evidence" value="ECO:0007669"/>
    <property type="project" value="TreeGrafter"/>
</dbReference>
<dbReference type="InterPro" id="IPR000547">
    <property type="entry name" value="Clathrin_H-chain/VPS_repeat"/>
</dbReference>
<dbReference type="GO" id="GO:0030897">
    <property type="term" value="C:HOPS complex"/>
    <property type="evidence" value="ECO:0007669"/>
    <property type="project" value="TreeGrafter"/>
</dbReference>
<evidence type="ECO:0000313" key="13">
    <source>
        <dbReference type="Proteomes" id="UP000193380"/>
    </source>
</evidence>
<dbReference type="PaxDb" id="8022-A0A060WU10"/>
<keyword evidence="5 8" id="KW-0863">Zinc-finger</keyword>
<evidence type="ECO:0000313" key="12">
    <source>
        <dbReference type="EMBL" id="CDQ70527.1"/>
    </source>
</evidence>
<keyword evidence="7" id="KW-0472">Membrane</keyword>
<feature type="repeat" description="CHCR" evidence="9">
    <location>
        <begin position="1"/>
        <end position="106"/>
    </location>
</feature>
<proteinExistence type="inferred from homology"/>
<dbReference type="STRING" id="8022.A0A060WU10"/>
<dbReference type="CDD" id="cd16688">
    <property type="entry name" value="RING-H2_Vps11"/>
    <property type="match status" value="1"/>
</dbReference>
<gene>
    <name evidence="12" type="ORF">GSONMT00018156001</name>
</gene>
<evidence type="ECO:0000256" key="7">
    <source>
        <dbReference type="ARBA" id="ARBA00023136"/>
    </source>
</evidence>
<dbReference type="PROSITE" id="PS50089">
    <property type="entry name" value="ZF_RING_2"/>
    <property type="match status" value="1"/>
</dbReference>
<dbReference type="GO" id="GO:0006886">
    <property type="term" value="P:intracellular protein transport"/>
    <property type="evidence" value="ECO:0007669"/>
    <property type="project" value="UniProtKB-UniRule"/>
</dbReference>
<dbReference type="GO" id="GO:0048284">
    <property type="term" value="P:organelle fusion"/>
    <property type="evidence" value="ECO:0007669"/>
    <property type="project" value="TreeGrafter"/>
</dbReference>
<dbReference type="Pfam" id="PF13923">
    <property type="entry name" value="zf-C3HC4_2"/>
    <property type="match status" value="1"/>
</dbReference>
<feature type="coiled-coil region" evidence="10">
    <location>
        <begin position="320"/>
        <end position="361"/>
    </location>
</feature>
<evidence type="ECO:0000256" key="4">
    <source>
        <dbReference type="ARBA" id="ARBA00022723"/>
    </source>
</evidence>
<dbReference type="PROSITE" id="PS50236">
    <property type="entry name" value="CHCR"/>
    <property type="match status" value="2"/>
</dbReference>
<sequence>MTSCTEGLNALTSPFPFNPLQSSESEVHFDVEIAIKVLRQAGYHSHAVFLAERHQHHKWYLKIQLEDLKNYQEALRYIGRLPFDQAESNMKRYGKTLMHHVPDGTTLLLKGLCTDYQPSRDAMERESLDRGPAVAKKANSEEFISVFANNPRELRAFLEHMIEVEPFSSQGVYDTLLELRLQDWAHEQDSERKKVLQGAALSLLRSDNTVFDKALVLCQMHNFKEGVLYLYEKGKLYQQIMHYHMQNEEYGKVVEACKRYGDQEVCLWEQALGYFARKEEDCKAYISQVLEHIDQNNLMPPLLVVQTLAHNSTATLSVIKDYLINKLQRESQQIEDDERKIRQYREETAHLRAEIQELRSSAKIFQKTKCSMCNSPLELPSVHFLCSHSFHQHCFESYAESEAECPTCTPENRKVMDMLRAQDQKRDLHDHFTRQLRCSNDGFSVVADYFGRGVFNKLTLVTDPPGSKVGVGSLEADLQRDLLIHTKRNT</sequence>
<dbReference type="GO" id="GO:0031902">
    <property type="term" value="C:late endosome membrane"/>
    <property type="evidence" value="ECO:0007669"/>
    <property type="project" value="UniProtKB-SubCell"/>
</dbReference>